<dbReference type="EMBL" id="BHEO01000008">
    <property type="protein sequence ID" value="GBU04960.1"/>
    <property type="molecule type" value="Genomic_DNA"/>
</dbReference>
<comment type="caution">
    <text evidence="1">The sequence shown here is derived from an EMBL/GenBank/DDBJ whole genome shotgun (WGS) entry which is preliminary data.</text>
</comment>
<proteinExistence type="predicted"/>
<organism evidence="1 2">
    <name type="scientific">Faecalimonas umbilicata</name>
    <dbReference type="NCBI Taxonomy" id="1912855"/>
    <lineage>
        <taxon>Bacteria</taxon>
        <taxon>Bacillati</taxon>
        <taxon>Bacillota</taxon>
        <taxon>Clostridia</taxon>
        <taxon>Lachnospirales</taxon>
        <taxon>Lachnospiraceae</taxon>
        <taxon>Faecalimonas</taxon>
    </lineage>
</organism>
<name>A0ABQ0QX49_9FIRM</name>
<sequence length="56" mass="6467">MQIVKTKQAQEGKIVCQESLDGQIVFCMFVHLQENLSQSYYVTAQAVAQRYNNKRT</sequence>
<protein>
    <submittedName>
        <fullName evidence="1">Uncharacterized protein</fullName>
    </submittedName>
</protein>
<evidence type="ECO:0000313" key="2">
    <source>
        <dbReference type="Proteomes" id="UP000702954"/>
    </source>
</evidence>
<reference evidence="1 2" key="1">
    <citation type="journal article" date="2018" name="Int. J. Syst. Evol. Microbiol.">
        <title>Draft Genome Sequence of Faecalimonas umbilicata JCM 30896T, an Acetate-Producing Bacterium Isolated from Human Feces.</title>
        <authorList>
            <person name="Sakamoto M."/>
            <person name="Ikeyama N."/>
            <person name="Yuki M."/>
            <person name="Ohkuma M."/>
        </authorList>
    </citation>
    <scope>NUCLEOTIDE SEQUENCE [LARGE SCALE GENOMIC DNA]</scope>
    <source>
        <strain evidence="1 2">EGH7</strain>
    </source>
</reference>
<dbReference type="Proteomes" id="UP000702954">
    <property type="component" value="Unassembled WGS sequence"/>
</dbReference>
<accession>A0ABQ0QX49</accession>
<gene>
    <name evidence="1" type="ORF">FAEUMB_15010</name>
</gene>
<keyword evidence="2" id="KW-1185">Reference proteome</keyword>
<evidence type="ECO:0000313" key="1">
    <source>
        <dbReference type="EMBL" id="GBU04960.1"/>
    </source>
</evidence>